<evidence type="ECO:0000259" key="9">
    <source>
        <dbReference type="PROSITE" id="PS50979"/>
    </source>
</evidence>
<evidence type="ECO:0000256" key="5">
    <source>
        <dbReference type="ARBA" id="ARBA00023267"/>
    </source>
</evidence>
<evidence type="ECO:0000256" key="4">
    <source>
        <dbReference type="ARBA" id="ARBA00022840"/>
    </source>
</evidence>
<dbReference type="RefSeq" id="WP_371393561.1">
    <property type="nucleotide sequence ID" value="NZ_CP163421.1"/>
</dbReference>
<dbReference type="InterPro" id="IPR005482">
    <property type="entry name" value="Biotin_COase_C"/>
</dbReference>
<dbReference type="Pfam" id="PF02785">
    <property type="entry name" value="Biotin_carb_C"/>
    <property type="match status" value="1"/>
</dbReference>
<dbReference type="InterPro" id="IPR016185">
    <property type="entry name" value="PreATP-grasp_dom_sf"/>
</dbReference>
<dbReference type="PANTHER" id="PTHR18866">
    <property type="entry name" value="CARBOXYLASE:PYRUVATE/ACETYL-COA/PROPIONYL-COA CARBOXYLASE"/>
    <property type="match status" value="1"/>
</dbReference>
<feature type="domain" description="Lipoyl-binding" evidence="7">
    <location>
        <begin position="575"/>
        <end position="650"/>
    </location>
</feature>
<dbReference type="PROSITE" id="PS50975">
    <property type="entry name" value="ATP_GRASP"/>
    <property type="match status" value="1"/>
</dbReference>
<proteinExistence type="predicted"/>
<dbReference type="SUPFAM" id="SSF51246">
    <property type="entry name" value="Rudiment single hybrid motif"/>
    <property type="match status" value="1"/>
</dbReference>
<evidence type="ECO:0000313" key="11">
    <source>
        <dbReference type="Proteomes" id="UP001596024"/>
    </source>
</evidence>
<dbReference type="Gene3D" id="3.30.470.20">
    <property type="entry name" value="ATP-grasp fold, B domain"/>
    <property type="match status" value="1"/>
</dbReference>
<accession>A0ABV9NC27</accession>
<evidence type="ECO:0000313" key="10">
    <source>
        <dbReference type="EMBL" id="MFC4725395.1"/>
    </source>
</evidence>
<dbReference type="Pfam" id="PF00289">
    <property type="entry name" value="Biotin_carb_N"/>
    <property type="match status" value="1"/>
</dbReference>
<dbReference type="PROSITE" id="PS50979">
    <property type="entry name" value="BC"/>
    <property type="match status" value="1"/>
</dbReference>
<keyword evidence="3 6" id="KW-0547">Nucleotide-binding</keyword>
<feature type="domain" description="ATP-grasp" evidence="8">
    <location>
        <begin position="125"/>
        <end position="322"/>
    </location>
</feature>
<dbReference type="InterPro" id="IPR001882">
    <property type="entry name" value="Biotin_BS"/>
</dbReference>
<dbReference type="InterPro" id="IPR050856">
    <property type="entry name" value="Biotin_carboxylase_complex"/>
</dbReference>
<dbReference type="Proteomes" id="UP001596024">
    <property type="component" value="Unassembled WGS sequence"/>
</dbReference>
<dbReference type="EMBL" id="JBHSGQ010000004">
    <property type="protein sequence ID" value="MFC4725395.1"/>
    <property type="molecule type" value="Genomic_DNA"/>
</dbReference>
<dbReference type="PANTHER" id="PTHR18866:SF33">
    <property type="entry name" value="METHYLCROTONOYL-COA CARBOXYLASE SUBUNIT ALPHA, MITOCHONDRIAL-RELATED"/>
    <property type="match status" value="1"/>
</dbReference>
<dbReference type="InterPro" id="IPR005481">
    <property type="entry name" value="BC-like_N"/>
</dbReference>
<reference evidence="11" key="1">
    <citation type="journal article" date="2019" name="Int. J. Syst. Evol. Microbiol.">
        <title>The Global Catalogue of Microorganisms (GCM) 10K type strain sequencing project: providing services to taxonomists for standard genome sequencing and annotation.</title>
        <authorList>
            <consortium name="The Broad Institute Genomics Platform"/>
            <consortium name="The Broad Institute Genome Sequencing Center for Infectious Disease"/>
            <person name="Wu L."/>
            <person name="Ma J."/>
        </authorList>
    </citation>
    <scope>NUCLEOTIDE SEQUENCE [LARGE SCALE GENOMIC DNA]</scope>
    <source>
        <strain evidence="11">CCUG 62981</strain>
    </source>
</reference>
<dbReference type="PROSITE" id="PS00867">
    <property type="entry name" value="CPSASE_2"/>
    <property type="match status" value="1"/>
</dbReference>
<protein>
    <submittedName>
        <fullName evidence="10">Acetyl/propionyl/methylcrotonyl-CoA carboxylase subunit alpha</fullName>
    </submittedName>
</protein>
<dbReference type="InterPro" id="IPR011053">
    <property type="entry name" value="Single_hybrid_motif"/>
</dbReference>
<dbReference type="SUPFAM" id="SSF56059">
    <property type="entry name" value="Glutathione synthetase ATP-binding domain-like"/>
    <property type="match status" value="1"/>
</dbReference>
<keyword evidence="4 6" id="KW-0067">ATP-binding</keyword>
<sequence length="656" mass="69034">MSAYHPIKSVLVANRGEIAVRVLRYAKSRNIRAIAVYSDADADAMHVREADMAVHIGPAAASESYLKIEAIIAAAKETGADAIHPGYGFLSENAAFARACAAEGIVFIGPPADAIEAMGDKARAKALLAASGISMVPGWQGEDQSDANLAKQAETIGYPLLIKAVAGGGGRGMRAVNSSAEFADALKSARREAKSAFGDDAVLLEKLIHPARHVEVQVFADSHGNTIHIGERDCSAQRRRQKVIEEAPSPAVNETLRAAMGAEAVRVAQAVGYVGAGTVEFLLDADGKFYFLEMNTRLQVEHPVTEEVYGMDLVEWQFVVASGGMLPATQEQIAPDGHAIEVRLYAEDPLDGFKPQSGEIIHFEPQDGAREVRIDTGFETGDAVSTAYDAMMAKVIAFALNRDEAIDRLIAGLSKAPMLGVKTNRDFLIRLLDSEAFRTGAVTIADLDEWAASASGPFAPEPVPGEGIAVAAALLASPAEGAVRGGSVRRFTLPLEADGEAIDAFVEQDGAHAVTVSLGETRHSITLLEEDAPHLRYRLDGVDRQACVAEGEDGTLHIALERRIVAVREPSAYSGGDASDPSRITAPVSGALVALNVKPGDAVKAGDVLALMEAMKMEMRLTAAATGVVTAVHAAAGQQAAGGTLLIELELEGSKP</sequence>
<dbReference type="InterPro" id="IPR000089">
    <property type="entry name" value="Biotin_lipoyl"/>
</dbReference>
<dbReference type="PROSITE" id="PS00188">
    <property type="entry name" value="BIOTIN"/>
    <property type="match status" value="1"/>
</dbReference>
<dbReference type="InterPro" id="IPR011761">
    <property type="entry name" value="ATP-grasp"/>
</dbReference>
<evidence type="ECO:0000256" key="1">
    <source>
        <dbReference type="ARBA" id="ARBA00001953"/>
    </source>
</evidence>
<evidence type="ECO:0000259" key="7">
    <source>
        <dbReference type="PROSITE" id="PS50968"/>
    </source>
</evidence>
<name>A0ABV9NC27_9PROT</name>
<comment type="caution">
    <text evidence="10">The sequence shown here is derived from an EMBL/GenBank/DDBJ whole genome shotgun (WGS) entry which is preliminary data.</text>
</comment>
<dbReference type="SMART" id="SM00878">
    <property type="entry name" value="Biotin_carb_C"/>
    <property type="match status" value="1"/>
</dbReference>
<dbReference type="SUPFAM" id="SSF51230">
    <property type="entry name" value="Single hybrid motif"/>
    <property type="match status" value="1"/>
</dbReference>
<evidence type="ECO:0000256" key="6">
    <source>
        <dbReference type="PROSITE-ProRule" id="PRU00409"/>
    </source>
</evidence>
<evidence type="ECO:0000256" key="3">
    <source>
        <dbReference type="ARBA" id="ARBA00022741"/>
    </source>
</evidence>
<comment type="cofactor">
    <cofactor evidence="1">
        <name>biotin</name>
        <dbReference type="ChEBI" id="CHEBI:57586"/>
    </cofactor>
</comment>
<keyword evidence="2" id="KW-0436">Ligase</keyword>
<keyword evidence="5" id="KW-0092">Biotin</keyword>
<dbReference type="PROSITE" id="PS50968">
    <property type="entry name" value="BIOTINYL_LIPOYL"/>
    <property type="match status" value="1"/>
</dbReference>
<organism evidence="10 11">
    <name type="scientific">Glycocaulis abyssi</name>
    <dbReference type="NCBI Taxonomy" id="1433403"/>
    <lineage>
        <taxon>Bacteria</taxon>
        <taxon>Pseudomonadati</taxon>
        <taxon>Pseudomonadota</taxon>
        <taxon>Alphaproteobacteria</taxon>
        <taxon>Maricaulales</taxon>
        <taxon>Maricaulaceae</taxon>
        <taxon>Glycocaulis</taxon>
    </lineage>
</organism>
<dbReference type="InterPro" id="IPR011764">
    <property type="entry name" value="Biotin_carboxylation_dom"/>
</dbReference>
<dbReference type="InterPro" id="IPR005479">
    <property type="entry name" value="CPAse_ATP-bd"/>
</dbReference>
<dbReference type="SUPFAM" id="SSF52440">
    <property type="entry name" value="PreATP-grasp domain"/>
    <property type="match status" value="1"/>
</dbReference>
<dbReference type="CDD" id="cd06850">
    <property type="entry name" value="biotinyl_domain"/>
    <property type="match status" value="1"/>
</dbReference>
<evidence type="ECO:0000256" key="2">
    <source>
        <dbReference type="ARBA" id="ARBA00022598"/>
    </source>
</evidence>
<gene>
    <name evidence="10" type="ORF">ACFPB0_08850</name>
</gene>
<evidence type="ECO:0000259" key="8">
    <source>
        <dbReference type="PROSITE" id="PS50975"/>
    </source>
</evidence>
<dbReference type="Pfam" id="PF00364">
    <property type="entry name" value="Biotin_lipoyl"/>
    <property type="match status" value="1"/>
</dbReference>
<dbReference type="Gene3D" id="2.40.50.100">
    <property type="match status" value="1"/>
</dbReference>
<dbReference type="Pfam" id="PF02786">
    <property type="entry name" value="CPSase_L_D2"/>
    <property type="match status" value="1"/>
</dbReference>
<feature type="domain" description="Biotin carboxylation" evidence="9">
    <location>
        <begin position="6"/>
        <end position="452"/>
    </location>
</feature>
<dbReference type="InterPro" id="IPR011054">
    <property type="entry name" value="Rudment_hybrid_motif"/>
</dbReference>
<keyword evidence="11" id="KW-1185">Reference proteome</keyword>